<comment type="caution">
    <text evidence="1">The sequence shown here is derived from an EMBL/GenBank/DDBJ whole genome shotgun (WGS) entry which is preliminary data.</text>
</comment>
<proteinExistence type="predicted"/>
<organism evidence="1 2">
    <name type="scientific">Petromyces alliaceus</name>
    <name type="common">Aspergillus alliaceus</name>
    <dbReference type="NCBI Taxonomy" id="209559"/>
    <lineage>
        <taxon>Eukaryota</taxon>
        <taxon>Fungi</taxon>
        <taxon>Dikarya</taxon>
        <taxon>Ascomycota</taxon>
        <taxon>Pezizomycotina</taxon>
        <taxon>Eurotiomycetes</taxon>
        <taxon>Eurotiomycetidae</taxon>
        <taxon>Eurotiales</taxon>
        <taxon>Aspergillaceae</taxon>
        <taxon>Aspergillus</taxon>
        <taxon>Aspergillus subgen. Circumdati</taxon>
    </lineage>
</organism>
<dbReference type="AlphaFoldDB" id="A0A8H5ZSQ2"/>
<keyword evidence="2" id="KW-1185">Reference proteome</keyword>
<accession>A0A8H5ZSQ2</accession>
<protein>
    <submittedName>
        <fullName evidence="1">Uncharacterized protein</fullName>
    </submittedName>
</protein>
<evidence type="ECO:0000313" key="2">
    <source>
        <dbReference type="Proteomes" id="UP000541154"/>
    </source>
</evidence>
<sequence>KLLEWFEEGKGAYSDILLNGDTILHIITSWQKYSHQWDVDSWQIWRAFINSMLRTGLLPDRVNNDDETPADIVIRNCDSYRQQQVTADICSDLLNSGGYMTHQALDWRHHPNVFNVGYHWNRCDGRQNDHLWEDYSIRLILKLADEKDLQDIDLPEELLPLIYKSRSYLVLLLRKGINLQFLVDSYPQWPSGLALLFQSGYRPTEVSLIQACEANCEESLQLLLNTSGCCLGHLVLETAGVNLKLADLLGDAGFRDLDEEDKYNKSSLMELWYSSPPCSLNTFLEKVDWFITKGADLGRQKSGSSTTALHFLGNDSKELMRKIPVDNTYDNCCCSCSLVGCSGLTRFLHGLFRTWPDEDVEELLQRLAIVLNSLAPSLEPEAQERLGPCVLRFLAFQKLEITHTCSHRTFEDKEVDAEEINEIHDEERELIIDLKQLLVKFL</sequence>
<evidence type="ECO:0000313" key="1">
    <source>
        <dbReference type="EMBL" id="KAF5854992.1"/>
    </source>
</evidence>
<gene>
    <name evidence="1" type="ORF">ETB97_010350</name>
</gene>
<reference evidence="1 2" key="1">
    <citation type="submission" date="2019-04" db="EMBL/GenBank/DDBJ databases">
        <title>Aspergillus burnettii sp. nov., novel species from soil in southeast Queensland.</title>
        <authorList>
            <person name="Gilchrist C.L.M."/>
            <person name="Pitt J.I."/>
            <person name="Lange L."/>
            <person name="Lacey H.J."/>
            <person name="Vuong D."/>
            <person name="Midgley D.J."/>
            <person name="Greenfield P."/>
            <person name="Bradbury M."/>
            <person name="Lacey E."/>
            <person name="Busk P.K."/>
            <person name="Pilgaard B."/>
            <person name="Chooi Y.H."/>
            <person name="Piggott A.M."/>
        </authorList>
    </citation>
    <scope>NUCLEOTIDE SEQUENCE [LARGE SCALE GENOMIC DNA]</scope>
    <source>
        <strain evidence="1 2">FRR 5400</strain>
    </source>
</reference>
<dbReference type="EMBL" id="SPNV01000544">
    <property type="protein sequence ID" value="KAF5854992.1"/>
    <property type="molecule type" value="Genomic_DNA"/>
</dbReference>
<dbReference type="Proteomes" id="UP000541154">
    <property type="component" value="Unassembled WGS sequence"/>
</dbReference>
<feature type="non-terminal residue" evidence="1">
    <location>
        <position position="1"/>
    </location>
</feature>
<name>A0A8H5ZSQ2_PETAA</name>